<feature type="transmembrane region" description="Helical" evidence="6">
    <location>
        <begin position="114"/>
        <end position="133"/>
    </location>
</feature>
<feature type="transmembrane region" description="Helical" evidence="6">
    <location>
        <begin position="470"/>
        <end position="490"/>
    </location>
</feature>
<feature type="transmembrane region" description="Helical" evidence="6">
    <location>
        <begin position="206"/>
        <end position="224"/>
    </location>
</feature>
<feature type="transmembrane region" description="Helical" evidence="6">
    <location>
        <begin position="276"/>
        <end position="295"/>
    </location>
</feature>
<dbReference type="AlphaFoldDB" id="A0A8G1RQ14"/>
<organism evidence="8 9">
    <name type="scientific">Aspergillus fijiensis CBS 313.89</name>
    <dbReference type="NCBI Taxonomy" id="1448319"/>
    <lineage>
        <taxon>Eukaryota</taxon>
        <taxon>Fungi</taxon>
        <taxon>Dikarya</taxon>
        <taxon>Ascomycota</taxon>
        <taxon>Pezizomycotina</taxon>
        <taxon>Eurotiomycetes</taxon>
        <taxon>Eurotiomycetidae</taxon>
        <taxon>Eurotiales</taxon>
        <taxon>Aspergillaceae</taxon>
        <taxon>Aspergillus</taxon>
    </lineage>
</organism>
<feature type="transmembrane region" description="Helical" evidence="6">
    <location>
        <begin position="544"/>
        <end position="563"/>
    </location>
</feature>
<dbReference type="GO" id="GO:0005886">
    <property type="term" value="C:plasma membrane"/>
    <property type="evidence" value="ECO:0007669"/>
    <property type="project" value="TreeGrafter"/>
</dbReference>
<keyword evidence="2 6" id="KW-0812">Transmembrane</keyword>
<evidence type="ECO:0000256" key="6">
    <source>
        <dbReference type="SAM" id="Phobius"/>
    </source>
</evidence>
<reference evidence="8 9" key="1">
    <citation type="submission" date="2018-02" db="EMBL/GenBank/DDBJ databases">
        <title>The genomes of Aspergillus section Nigri reveals drivers in fungal speciation.</title>
        <authorList>
            <consortium name="DOE Joint Genome Institute"/>
            <person name="Vesth T.C."/>
            <person name="Nybo J."/>
            <person name="Theobald S."/>
            <person name="Brandl J."/>
            <person name="Frisvad J.C."/>
            <person name="Nielsen K.F."/>
            <person name="Lyhne E.K."/>
            <person name="Kogle M.E."/>
            <person name="Kuo A."/>
            <person name="Riley R."/>
            <person name="Clum A."/>
            <person name="Nolan M."/>
            <person name="Lipzen A."/>
            <person name="Salamov A."/>
            <person name="Henrissat B."/>
            <person name="Wiebenga A."/>
            <person name="De vries R.P."/>
            <person name="Grigoriev I.V."/>
            <person name="Mortensen U.H."/>
            <person name="Andersen M.R."/>
            <person name="Baker S.E."/>
        </authorList>
    </citation>
    <scope>NUCLEOTIDE SEQUENCE [LARGE SCALE GENOMIC DNA]</scope>
    <source>
        <strain evidence="8 9">CBS 313.89</strain>
    </source>
</reference>
<dbReference type="SUPFAM" id="SSF103473">
    <property type="entry name" value="MFS general substrate transporter"/>
    <property type="match status" value="1"/>
</dbReference>
<keyword evidence="4 6" id="KW-0472">Membrane</keyword>
<feature type="transmembrane region" description="Helical" evidence="6">
    <location>
        <begin position="245"/>
        <end position="264"/>
    </location>
</feature>
<dbReference type="PANTHER" id="PTHR23501">
    <property type="entry name" value="MAJOR FACILITATOR SUPERFAMILY"/>
    <property type="match status" value="1"/>
</dbReference>
<proteinExistence type="predicted"/>
<accession>A0A8G1RQ14</accession>
<name>A0A8G1RQ14_9EURO</name>
<evidence type="ECO:0000256" key="4">
    <source>
        <dbReference type="ARBA" id="ARBA00023136"/>
    </source>
</evidence>
<keyword evidence="9" id="KW-1185">Reference proteome</keyword>
<feature type="transmembrane region" description="Helical" evidence="6">
    <location>
        <begin position="139"/>
        <end position="164"/>
    </location>
</feature>
<feature type="transmembrane region" description="Helical" evidence="6">
    <location>
        <begin position="393"/>
        <end position="414"/>
    </location>
</feature>
<dbReference type="EMBL" id="KZ824657">
    <property type="protein sequence ID" value="RAK75431.1"/>
    <property type="molecule type" value="Genomic_DNA"/>
</dbReference>
<protein>
    <submittedName>
        <fullName evidence="8">MFS general substrate transporter</fullName>
    </submittedName>
</protein>
<feature type="transmembrane region" description="Helical" evidence="6">
    <location>
        <begin position="354"/>
        <end position="372"/>
    </location>
</feature>
<evidence type="ECO:0000259" key="7">
    <source>
        <dbReference type="PROSITE" id="PS50850"/>
    </source>
</evidence>
<feature type="transmembrane region" description="Helical" evidence="6">
    <location>
        <begin position="434"/>
        <end position="458"/>
    </location>
</feature>
<gene>
    <name evidence="8" type="ORF">BO72DRAFT_529356</name>
</gene>
<dbReference type="Pfam" id="PF07690">
    <property type="entry name" value="MFS_1"/>
    <property type="match status" value="1"/>
</dbReference>
<comment type="subcellular location">
    <subcellularLocation>
        <location evidence="1">Membrane</location>
        <topology evidence="1">Multi-pass membrane protein</topology>
    </subcellularLocation>
</comment>
<dbReference type="InterPro" id="IPR020846">
    <property type="entry name" value="MFS_dom"/>
</dbReference>
<dbReference type="OrthoDB" id="10021397at2759"/>
<evidence type="ECO:0000256" key="5">
    <source>
        <dbReference type="SAM" id="MobiDB-lite"/>
    </source>
</evidence>
<dbReference type="PROSITE" id="PS50850">
    <property type="entry name" value="MFS"/>
    <property type="match status" value="1"/>
</dbReference>
<feature type="region of interest" description="Disordered" evidence="5">
    <location>
        <begin position="1"/>
        <end position="37"/>
    </location>
</feature>
<dbReference type="VEuPathDB" id="FungiDB:BO72DRAFT_529356"/>
<evidence type="ECO:0000313" key="8">
    <source>
        <dbReference type="EMBL" id="RAK75431.1"/>
    </source>
</evidence>
<dbReference type="PANTHER" id="PTHR23501:SF199">
    <property type="entry name" value="MFS EFFLUX TRANSPORTER INPD-RELATED"/>
    <property type="match status" value="1"/>
</dbReference>
<dbReference type="GeneID" id="63867570"/>
<evidence type="ECO:0000313" key="9">
    <source>
        <dbReference type="Proteomes" id="UP000249789"/>
    </source>
</evidence>
<dbReference type="FunFam" id="1.20.1720.10:FF:000012">
    <property type="entry name" value="MFS toxin efflux pump (AflT)"/>
    <property type="match status" value="1"/>
</dbReference>
<dbReference type="GO" id="GO:0022857">
    <property type="term" value="F:transmembrane transporter activity"/>
    <property type="evidence" value="ECO:0007669"/>
    <property type="project" value="InterPro"/>
</dbReference>
<evidence type="ECO:0000256" key="2">
    <source>
        <dbReference type="ARBA" id="ARBA00022692"/>
    </source>
</evidence>
<evidence type="ECO:0000256" key="3">
    <source>
        <dbReference type="ARBA" id="ARBA00022989"/>
    </source>
</evidence>
<dbReference type="Gene3D" id="1.20.1250.20">
    <property type="entry name" value="MFS general substrate transporter like domains"/>
    <property type="match status" value="1"/>
</dbReference>
<dbReference type="RefSeq" id="XP_040799441.1">
    <property type="nucleotide sequence ID" value="XM_040950235.1"/>
</dbReference>
<feature type="compositionally biased region" description="Basic and acidic residues" evidence="5">
    <location>
        <begin position="18"/>
        <end position="30"/>
    </location>
</feature>
<dbReference type="InterPro" id="IPR036259">
    <property type="entry name" value="MFS_trans_sf"/>
</dbReference>
<evidence type="ECO:0000256" key="1">
    <source>
        <dbReference type="ARBA" id="ARBA00004141"/>
    </source>
</evidence>
<keyword evidence="3 6" id="KW-1133">Transmembrane helix</keyword>
<sequence>MALLMTESESEPAAPSVRIHEDEAPKHETDSLQEDDPQYPNRLSTLLLDISALVVVQFLQGLDGTIVTTAIPKITNRFHALGDVGWYASSFMLTFCSFQLIWGKLYTFYTVKWTYLVGLFLFELGSFICGIAPSSTSFIVGRAIAGFGGGGTGAGSLLLVTYLLPPPRRPALIGILTAIFGFGAAVGPLLGGAFTDNATLTWRWCFYINLPLGALAATIVVFCVPSNKPPGRNTAFRERLLQMDLLGAVLLVPGMISLLLALQWGGSKYPWSDGRVIATLVVAGVLETGFVLSQICRKDESRIMISSRLFKDPRIWSAVILGAAATASFFVMLYNLPIWFQAVKGASAASSGVMSLPMTISFLVASTLGGTLSSSDSSPSSSSPPPTPSRVRAIQRLSPTTTNALLMLATPILLSTGSGLLTTLTPHSSTGQWIGYQILLGAGGGLGMQLSMTAAQSLASHADITMGTTIILLCQNLTATVLASVAATVLNSQLAVRLRDEVPGLHGDTQLVTGPGATGFRDVVPAELIPAILVAYNEAVTRTFLVSVGVACLGIGAILWVPLGWRRAARAQRGADA</sequence>
<feature type="domain" description="Major facilitator superfamily (MFS) profile" evidence="7">
    <location>
        <begin position="49"/>
        <end position="566"/>
    </location>
</feature>
<feature type="transmembrane region" description="Helical" evidence="6">
    <location>
        <begin position="84"/>
        <end position="102"/>
    </location>
</feature>
<feature type="transmembrane region" description="Helical" evidence="6">
    <location>
        <begin position="171"/>
        <end position="194"/>
    </location>
</feature>
<dbReference type="Proteomes" id="UP000249789">
    <property type="component" value="Unassembled WGS sequence"/>
</dbReference>
<feature type="transmembrane region" description="Helical" evidence="6">
    <location>
        <begin position="315"/>
        <end position="334"/>
    </location>
</feature>
<dbReference type="InterPro" id="IPR011701">
    <property type="entry name" value="MFS"/>
</dbReference>